<feature type="transmembrane region" description="Helical" evidence="1">
    <location>
        <begin position="57"/>
        <end position="82"/>
    </location>
</feature>
<feature type="transmembrane region" description="Helical" evidence="1">
    <location>
        <begin position="276"/>
        <end position="302"/>
    </location>
</feature>
<keyword evidence="1" id="KW-1133">Transmembrane helix</keyword>
<protein>
    <submittedName>
        <fullName evidence="2">YybS family protein</fullName>
    </submittedName>
</protein>
<dbReference type="EMBL" id="JBHUPG010000011">
    <property type="protein sequence ID" value="MFD2911585.1"/>
    <property type="molecule type" value="Genomic_DNA"/>
</dbReference>
<proteinExistence type="predicted"/>
<keyword evidence="1" id="KW-0812">Transmembrane</keyword>
<evidence type="ECO:0000313" key="2">
    <source>
        <dbReference type="EMBL" id="MFD2911585.1"/>
    </source>
</evidence>
<comment type="caution">
    <text evidence="2">The sequence shown here is derived from an EMBL/GenBank/DDBJ whole genome shotgun (WGS) entry which is preliminary data.</text>
</comment>
<feature type="transmembrane region" description="Helical" evidence="1">
    <location>
        <begin position="102"/>
        <end position="127"/>
    </location>
</feature>
<dbReference type="Proteomes" id="UP001597561">
    <property type="component" value="Unassembled WGS sequence"/>
</dbReference>
<dbReference type="Pfam" id="PF09991">
    <property type="entry name" value="DUF2232"/>
    <property type="match status" value="1"/>
</dbReference>
<evidence type="ECO:0000313" key="3">
    <source>
        <dbReference type="Proteomes" id="UP001597561"/>
    </source>
</evidence>
<dbReference type="RefSeq" id="WP_204730603.1">
    <property type="nucleotide sequence ID" value="NZ_JAFBDK010000020.1"/>
</dbReference>
<name>A0ABW5ZGZ5_9BACL</name>
<sequence length="312" mass="34816">MNNSNTLRLTEGAMMIVIFTLLLLISNYIPVLVFPVSLVMMLPFMLYSMKHPLRYSLILIAAAIGVTGIVSGFLSIFAAFAYGTTGVTIGWMIQQGKSKLAALAGGTIAFLANMLLLYLGAILLFGINLIDGLFIIINESLNQSLDMVSGMGRDVTEVGESIRQSLQVYELLFPTLFIMTTFIFMWFVFLVNFPIAKRLLKTELPSFEPLRNLSLPKNVIWYYLIVLVTTLIATPEQGTTFAFMLVNLQLGFELLMIFQGLAFIHFYGHLKGWNKGLLVILTILGVLINPLTRILGIIDLGFDLRKRISVKK</sequence>
<evidence type="ECO:0000256" key="1">
    <source>
        <dbReference type="SAM" id="Phobius"/>
    </source>
</evidence>
<accession>A0ABW5ZGZ5</accession>
<feature type="transmembrane region" description="Helical" evidence="1">
    <location>
        <begin position="12"/>
        <end position="45"/>
    </location>
</feature>
<dbReference type="PANTHER" id="PTHR41324:SF1">
    <property type="entry name" value="DUF2232 DOMAIN-CONTAINING PROTEIN"/>
    <property type="match status" value="1"/>
</dbReference>
<feature type="transmembrane region" description="Helical" evidence="1">
    <location>
        <begin position="171"/>
        <end position="195"/>
    </location>
</feature>
<feature type="transmembrane region" description="Helical" evidence="1">
    <location>
        <begin position="215"/>
        <end position="234"/>
    </location>
</feature>
<keyword evidence="1" id="KW-0472">Membrane</keyword>
<organism evidence="2 3">
    <name type="scientific">Jeotgalibacillus terrae</name>
    <dbReference type="NCBI Taxonomy" id="587735"/>
    <lineage>
        <taxon>Bacteria</taxon>
        <taxon>Bacillati</taxon>
        <taxon>Bacillota</taxon>
        <taxon>Bacilli</taxon>
        <taxon>Bacillales</taxon>
        <taxon>Caryophanaceae</taxon>
        <taxon>Jeotgalibacillus</taxon>
    </lineage>
</organism>
<dbReference type="InterPro" id="IPR018710">
    <property type="entry name" value="DUF2232"/>
</dbReference>
<feature type="transmembrane region" description="Helical" evidence="1">
    <location>
        <begin position="241"/>
        <end position="264"/>
    </location>
</feature>
<keyword evidence="3" id="KW-1185">Reference proteome</keyword>
<dbReference type="PANTHER" id="PTHR41324">
    <property type="entry name" value="MEMBRANE PROTEIN-RELATED"/>
    <property type="match status" value="1"/>
</dbReference>
<gene>
    <name evidence="2" type="ORF">ACFS5P_06820</name>
</gene>
<reference evidence="3" key="1">
    <citation type="journal article" date="2019" name="Int. J. Syst. Evol. Microbiol.">
        <title>The Global Catalogue of Microorganisms (GCM) 10K type strain sequencing project: providing services to taxonomists for standard genome sequencing and annotation.</title>
        <authorList>
            <consortium name="The Broad Institute Genomics Platform"/>
            <consortium name="The Broad Institute Genome Sequencing Center for Infectious Disease"/>
            <person name="Wu L."/>
            <person name="Ma J."/>
        </authorList>
    </citation>
    <scope>NUCLEOTIDE SEQUENCE [LARGE SCALE GENOMIC DNA]</scope>
    <source>
        <strain evidence="3">KCTC 13528</strain>
    </source>
</reference>